<reference evidence="1" key="1">
    <citation type="submission" date="2025-08" db="UniProtKB">
        <authorList>
            <consortium name="Ensembl"/>
        </authorList>
    </citation>
    <scope>IDENTIFICATION</scope>
</reference>
<dbReference type="AlphaFoldDB" id="A0A3B4XSX8"/>
<protein>
    <recommendedName>
        <fullName evidence="3">Transposase Tc1-like domain-containing protein</fullName>
    </recommendedName>
</protein>
<dbReference type="Proteomes" id="UP000261360">
    <property type="component" value="Unplaced"/>
</dbReference>
<organism evidence="1 2">
    <name type="scientific">Seriola lalandi dorsalis</name>
    <dbReference type="NCBI Taxonomy" id="1841481"/>
    <lineage>
        <taxon>Eukaryota</taxon>
        <taxon>Metazoa</taxon>
        <taxon>Chordata</taxon>
        <taxon>Craniata</taxon>
        <taxon>Vertebrata</taxon>
        <taxon>Euteleostomi</taxon>
        <taxon>Actinopterygii</taxon>
        <taxon>Neopterygii</taxon>
        <taxon>Teleostei</taxon>
        <taxon>Neoteleostei</taxon>
        <taxon>Acanthomorphata</taxon>
        <taxon>Carangaria</taxon>
        <taxon>Carangiformes</taxon>
        <taxon>Carangidae</taxon>
        <taxon>Seriola</taxon>
    </lineage>
</organism>
<reference evidence="1" key="2">
    <citation type="submission" date="2025-09" db="UniProtKB">
        <authorList>
            <consortium name="Ensembl"/>
        </authorList>
    </citation>
    <scope>IDENTIFICATION</scope>
</reference>
<evidence type="ECO:0000313" key="1">
    <source>
        <dbReference type="Ensembl" id="ENSSLDP00000014648.1"/>
    </source>
</evidence>
<accession>A0A3B4XSX8</accession>
<dbReference type="InterPro" id="IPR009057">
    <property type="entry name" value="Homeodomain-like_sf"/>
</dbReference>
<dbReference type="STRING" id="1841481.ENSSLDP00000014648"/>
<evidence type="ECO:0008006" key="3">
    <source>
        <dbReference type="Google" id="ProtNLM"/>
    </source>
</evidence>
<dbReference type="SUPFAM" id="SSF46689">
    <property type="entry name" value="Homeodomain-like"/>
    <property type="match status" value="1"/>
</dbReference>
<evidence type="ECO:0000313" key="2">
    <source>
        <dbReference type="Proteomes" id="UP000261360"/>
    </source>
</evidence>
<keyword evidence="2" id="KW-1185">Reference proteome</keyword>
<dbReference type="GeneTree" id="ENSGT00940000178611"/>
<name>A0A3B4XSX8_SERLL</name>
<sequence length="110" mass="12101">MGRLKVSKGAVHGTLKRFGETGSVVSKARSGRPKVTTPSEDQYIKLSSLRDGKATSTRICTQTGLPRSGLRGRVAVSEPLIRRGDTAKHFGWAKKYEHFKKMLPGLLKLH</sequence>
<proteinExistence type="predicted"/>
<dbReference type="Ensembl" id="ENSSLDT00000015215.1">
    <property type="protein sequence ID" value="ENSSLDP00000014648.1"/>
    <property type="gene ID" value="ENSSLDG00000011703.1"/>
</dbReference>